<sequence>MCHLGRVCKPCKIRQLALPLGKWHLPRIRNHCTPKDFTLRSQSPLFPYSRGTTPGGAHQSKTLLLLSTGFLATSRMLKSFGAILI</sequence>
<dbReference type="AlphaFoldDB" id="A0A151N2N8"/>
<comment type="caution">
    <text evidence="1">The sequence shown here is derived from an EMBL/GenBank/DDBJ whole genome shotgun (WGS) entry which is preliminary data.</text>
</comment>
<evidence type="ECO:0000313" key="1">
    <source>
        <dbReference type="EMBL" id="KYO31032.1"/>
    </source>
</evidence>
<accession>A0A151N2N8</accession>
<name>A0A151N2N8_ALLMI</name>
<proteinExistence type="predicted"/>
<gene>
    <name evidence="1" type="ORF">Y1Q_0016407</name>
</gene>
<dbReference type="EMBL" id="AKHW03004113">
    <property type="protein sequence ID" value="KYO31032.1"/>
    <property type="molecule type" value="Genomic_DNA"/>
</dbReference>
<reference evidence="1 2" key="1">
    <citation type="journal article" date="2012" name="Genome Biol.">
        <title>Sequencing three crocodilian genomes to illuminate the evolution of archosaurs and amniotes.</title>
        <authorList>
            <person name="St John J.A."/>
            <person name="Braun E.L."/>
            <person name="Isberg S.R."/>
            <person name="Miles L.G."/>
            <person name="Chong A.Y."/>
            <person name="Gongora J."/>
            <person name="Dalzell P."/>
            <person name="Moran C."/>
            <person name="Bed'hom B."/>
            <person name="Abzhanov A."/>
            <person name="Burgess S.C."/>
            <person name="Cooksey A.M."/>
            <person name="Castoe T.A."/>
            <person name="Crawford N.G."/>
            <person name="Densmore L.D."/>
            <person name="Drew J.C."/>
            <person name="Edwards S.V."/>
            <person name="Faircloth B.C."/>
            <person name="Fujita M.K."/>
            <person name="Greenwold M.J."/>
            <person name="Hoffmann F.G."/>
            <person name="Howard J.M."/>
            <person name="Iguchi T."/>
            <person name="Janes D.E."/>
            <person name="Khan S.Y."/>
            <person name="Kohno S."/>
            <person name="de Koning A.J."/>
            <person name="Lance S.L."/>
            <person name="McCarthy F.M."/>
            <person name="McCormack J.E."/>
            <person name="Merchant M.E."/>
            <person name="Peterson D.G."/>
            <person name="Pollock D.D."/>
            <person name="Pourmand N."/>
            <person name="Raney B.J."/>
            <person name="Roessler K.A."/>
            <person name="Sanford J.R."/>
            <person name="Sawyer R.H."/>
            <person name="Schmidt C.J."/>
            <person name="Triplett E.W."/>
            <person name="Tuberville T.D."/>
            <person name="Venegas-Anaya M."/>
            <person name="Howard J.T."/>
            <person name="Jarvis E.D."/>
            <person name="Guillette L.J.Jr."/>
            <person name="Glenn T.C."/>
            <person name="Green R.E."/>
            <person name="Ray D.A."/>
        </authorList>
    </citation>
    <scope>NUCLEOTIDE SEQUENCE [LARGE SCALE GENOMIC DNA]</scope>
    <source>
        <strain evidence="1">KSC_2009_1</strain>
    </source>
</reference>
<organism evidence="1 2">
    <name type="scientific">Alligator mississippiensis</name>
    <name type="common">American alligator</name>
    <dbReference type="NCBI Taxonomy" id="8496"/>
    <lineage>
        <taxon>Eukaryota</taxon>
        <taxon>Metazoa</taxon>
        <taxon>Chordata</taxon>
        <taxon>Craniata</taxon>
        <taxon>Vertebrata</taxon>
        <taxon>Euteleostomi</taxon>
        <taxon>Archelosauria</taxon>
        <taxon>Archosauria</taxon>
        <taxon>Crocodylia</taxon>
        <taxon>Alligatoridae</taxon>
        <taxon>Alligatorinae</taxon>
        <taxon>Alligator</taxon>
    </lineage>
</organism>
<protein>
    <submittedName>
        <fullName evidence="1">Uncharacterized protein</fullName>
    </submittedName>
</protein>
<evidence type="ECO:0000313" key="2">
    <source>
        <dbReference type="Proteomes" id="UP000050525"/>
    </source>
</evidence>
<dbReference type="Proteomes" id="UP000050525">
    <property type="component" value="Unassembled WGS sequence"/>
</dbReference>
<keyword evidence="2" id="KW-1185">Reference proteome</keyword>